<evidence type="ECO:0000313" key="3">
    <source>
        <dbReference type="Proteomes" id="UP000822688"/>
    </source>
</evidence>
<evidence type="ECO:0000256" key="1">
    <source>
        <dbReference type="SAM" id="SignalP"/>
    </source>
</evidence>
<gene>
    <name evidence="2" type="ORF">KC19_5G129000</name>
</gene>
<protein>
    <submittedName>
        <fullName evidence="2">Uncharacterized protein</fullName>
    </submittedName>
</protein>
<sequence>MQVLSARLSVLVEWLVLNLDPVSTSCETSAFCHWRIHHCLSHKPR</sequence>
<accession>A0A8T0I2B7</accession>
<proteinExistence type="predicted"/>
<dbReference type="AlphaFoldDB" id="A0A8T0I2B7"/>
<dbReference type="Proteomes" id="UP000822688">
    <property type="component" value="Chromosome 5"/>
</dbReference>
<keyword evidence="3" id="KW-1185">Reference proteome</keyword>
<comment type="caution">
    <text evidence="2">The sequence shown here is derived from an EMBL/GenBank/DDBJ whole genome shotgun (WGS) entry which is preliminary data.</text>
</comment>
<reference evidence="2" key="1">
    <citation type="submission" date="2020-06" db="EMBL/GenBank/DDBJ databases">
        <title>WGS assembly of Ceratodon purpureus strain R40.</title>
        <authorList>
            <person name="Carey S.B."/>
            <person name="Jenkins J."/>
            <person name="Shu S."/>
            <person name="Lovell J.T."/>
            <person name="Sreedasyam A."/>
            <person name="Maumus F."/>
            <person name="Tiley G.P."/>
            <person name="Fernandez-Pozo N."/>
            <person name="Barry K."/>
            <person name="Chen C."/>
            <person name="Wang M."/>
            <person name="Lipzen A."/>
            <person name="Daum C."/>
            <person name="Saski C.A."/>
            <person name="Payton A.C."/>
            <person name="Mcbreen J.C."/>
            <person name="Conrad R.E."/>
            <person name="Kollar L.M."/>
            <person name="Olsson S."/>
            <person name="Huttunen S."/>
            <person name="Landis J.B."/>
            <person name="Wickett N.J."/>
            <person name="Johnson M.G."/>
            <person name="Rensing S.A."/>
            <person name="Grimwood J."/>
            <person name="Schmutz J."/>
            <person name="Mcdaniel S.F."/>
        </authorList>
    </citation>
    <scope>NUCLEOTIDE SEQUENCE</scope>
    <source>
        <strain evidence="2">R40</strain>
    </source>
</reference>
<keyword evidence="1" id="KW-0732">Signal</keyword>
<dbReference type="EMBL" id="CM026425">
    <property type="protein sequence ID" value="KAG0577075.1"/>
    <property type="molecule type" value="Genomic_DNA"/>
</dbReference>
<feature type="signal peptide" evidence="1">
    <location>
        <begin position="1"/>
        <end position="24"/>
    </location>
</feature>
<feature type="chain" id="PRO_5035733625" evidence="1">
    <location>
        <begin position="25"/>
        <end position="45"/>
    </location>
</feature>
<organism evidence="2 3">
    <name type="scientific">Ceratodon purpureus</name>
    <name type="common">Fire moss</name>
    <name type="synonym">Dicranum purpureum</name>
    <dbReference type="NCBI Taxonomy" id="3225"/>
    <lineage>
        <taxon>Eukaryota</taxon>
        <taxon>Viridiplantae</taxon>
        <taxon>Streptophyta</taxon>
        <taxon>Embryophyta</taxon>
        <taxon>Bryophyta</taxon>
        <taxon>Bryophytina</taxon>
        <taxon>Bryopsida</taxon>
        <taxon>Dicranidae</taxon>
        <taxon>Pseudoditrichales</taxon>
        <taxon>Ditrichaceae</taxon>
        <taxon>Ceratodon</taxon>
    </lineage>
</organism>
<name>A0A8T0I2B7_CERPU</name>
<evidence type="ECO:0000313" key="2">
    <source>
        <dbReference type="EMBL" id="KAG0577075.1"/>
    </source>
</evidence>